<keyword evidence="5 13" id="KW-1133">Transmembrane helix</keyword>
<evidence type="ECO:0000256" key="7">
    <source>
        <dbReference type="ARBA" id="ARBA00023065"/>
    </source>
</evidence>
<evidence type="ECO:0000256" key="2">
    <source>
        <dbReference type="ARBA" id="ARBA00022448"/>
    </source>
</evidence>
<dbReference type="PANTHER" id="PTHR11690">
    <property type="entry name" value="AMILORIDE-SENSITIVE SODIUM CHANNEL-RELATED"/>
    <property type="match status" value="1"/>
</dbReference>
<keyword evidence="9 11" id="KW-0739">Sodium transport</keyword>
<dbReference type="PRINTS" id="PR01078">
    <property type="entry name" value="AMINACHANNEL"/>
</dbReference>
<dbReference type="AlphaFoldDB" id="A0AAN8G6K8"/>
<keyword evidence="2 11" id="KW-0813">Transport</keyword>
<dbReference type="InterPro" id="IPR001873">
    <property type="entry name" value="ENaC"/>
</dbReference>
<keyword evidence="7 11" id="KW-0406">Ion transport</keyword>
<feature type="transmembrane region" description="Helical" evidence="13">
    <location>
        <begin position="43"/>
        <end position="63"/>
    </location>
</feature>
<gene>
    <name evidence="14" type="ORF">SNE40_023466</name>
</gene>
<evidence type="ECO:0000313" key="14">
    <source>
        <dbReference type="EMBL" id="KAK6166855.1"/>
    </source>
</evidence>
<dbReference type="Proteomes" id="UP001347796">
    <property type="component" value="Unassembled WGS sequence"/>
</dbReference>
<dbReference type="Pfam" id="PF00858">
    <property type="entry name" value="ASC"/>
    <property type="match status" value="1"/>
</dbReference>
<evidence type="ECO:0000256" key="1">
    <source>
        <dbReference type="ARBA" id="ARBA00004141"/>
    </source>
</evidence>
<protein>
    <submittedName>
        <fullName evidence="14">Uncharacterized protein</fullName>
    </submittedName>
</protein>
<comment type="caution">
    <text evidence="14">The sequence shown here is derived from an EMBL/GenBank/DDBJ whole genome shotgun (WGS) entry which is preliminary data.</text>
</comment>
<dbReference type="EMBL" id="JAZGQO010000021">
    <property type="protein sequence ID" value="KAK6166855.1"/>
    <property type="molecule type" value="Genomic_DNA"/>
</dbReference>
<evidence type="ECO:0000256" key="8">
    <source>
        <dbReference type="ARBA" id="ARBA00023136"/>
    </source>
</evidence>
<proteinExistence type="inferred from homology"/>
<reference evidence="14 15" key="1">
    <citation type="submission" date="2024-01" db="EMBL/GenBank/DDBJ databases">
        <title>The genome of the rayed Mediterranean limpet Patella caerulea (Linnaeus, 1758).</title>
        <authorList>
            <person name="Anh-Thu Weber A."/>
            <person name="Halstead-Nussloch G."/>
        </authorList>
    </citation>
    <scope>NUCLEOTIDE SEQUENCE [LARGE SCALE GENOMIC DNA]</scope>
    <source>
        <strain evidence="14">AATW-2023a</strain>
        <tissue evidence="14">Whole specimen</tissue>
    </source>
</reference>
<evidence type="ECO:0000256" key="13">
    <source>
        <dbReference type="SAM" id="Phobius"/>
    </source>
</evidence>
<comment type="similarity">
    <text evidence="11">Belongs to the amiloride-sensitive sodium channel (TC 1.A.6) family.</text>
</comment>
<accession>A0AAN8G6K8</accession>
<evidence type="ECO:0000256" key="4">
    <source>
        <dbReference type="ARBA" id="ARBA00022692"/>
    </source>
</evidence>
<evidence type="ECO:0000313" key="15">
    <source>
        <dbReference type="Proteomes" id="UP001347796"/>
    </source>
</evidence>
<keyword evidence="8 13" id="KW-0472">Membrane</keyword>
<feature type="region of interest" description="Disordered" evidence="12">
    <location>
        <begin position="131"/>
        <end position="156"/>
    </location>
</feature>
<evidence type="ECO:0000256" key="6">
    <source>
        <dbReference type="ARBA" id="ARBA00023053"/>
    </source>
</evidence>
<keyword evidence="3 11" id="KW-0894">Sodium channel</keyword>
<feature type="compositionally biased region" description="Basic and acidic residues" evidence="12">
    <location>
        <begin position="132"/>
        <end position="141"/>
    </location>
</feature>
<keyword evidence="6" id="KW-0915">Sodium</keyword>
<evidence type="ECO:0000256" key="5">
    <source>
        <dbReference type="ARBA" id="ARBA00022989"/>
    </source>
</evidence>
<comment type="subcellular location">
    <subcellularLocation>
        <location evidence="1">Membrane</location>
        <topology evidence="1">Multi-pass membrane protein</topology>
    </subcellularLocation>
</comment>
<keyword evidence="10 11" id="KW-0407">Ion channel</keyword>
<organism evidence="14 15">
    <name type="scientific">Patella caerulea</name>
    <name type="common">Rayed Mediterranean limpet</name>
    <dbReference type="NCBI Taxonomy" id="87958"/>
    <lineage>
        <taxon>Eukaryota</taxon>
        <taxon>Metazoa</taxon>
        <taxon>Spiralia</taxon>
        <taxon>Lophotrochozoa</taxon>
        <taxon>Mollusca</taxon>
        <taxon>Gastropoda</taxon>
        <taxon>Patellogastropoda</taxon>
        <taxon>Patelloidea</taxon>
        <taxon>Patellidae</taxon>
        <taxon>Patella</taxon>
    </lineage>
</organism>
<keyword evidence="15" id="KW-1185">Reference proteome</keyword>
<evidence type="ECO:0000256" key="3">
    <source>
        <dbReference type="ARBA" id="ARBA00022461"/>
    </source>
</evidence>
<evidence type="ECO:0000256" key="11">
    <source>
        <dbReference type="RuleBase" id="RU000679"/>
    </source>
</evidence>
<dbReference type="GO" id="GO:0015280">
    <property type="term" value="F:ligand-gated sodium channel activity"/>
    <property type="evidence" value="ECO:0007669"/>
    <property type="project" value="TreeGrafter"/>
</dbReference>
<name>A0AAN8G6K8_PATCE</name>
<dbReference type="PANTHER" id="PTHR11690:SF248">
    <property type="entry name" value="PICKPOCKET 17, ISOFORM A"/>
    <property type="match status" value="1"/>
</dbReference>
<dbReference type="GO" id="GO:0005886">
    <property type="term" value="C:plasma membrane"/>
    <property type="evidence" value="ECO:0007669"/>
    <property type="project" value="TreeGrafter"/>
</dbReference>
<sequence length="252" mass="29123">MSSPATIDKTPWRISKIGNRFAERTSMQGIAYITSSKTLYGKAAWIFLLLVTSGAMVFHLYYLTKTYMQFEKTTSIKLGFDALRFPAVSFCNVNPIRQSEMYRTNYKLQVLVEQVNPSYVKVLYDNDVDITTTERPDPEQVRKKRSISENMDSGEKRAGLSRKKRVLDKVILNESYAWGDIYDVDDDYYDEDDWENVAPRDPTDVVYDNFIAQFNAEDRSTRIAIGHDLETMLIKCTFAGRTCYAQYVFVSK</sequence>
<keyword evidence="4 11" id="KW-0812">Transmembrane</keyword>
<evidence type="ECO:0000256" key="9">
    <source>
        <dbReference type="ARBA" id="ARBA00023201"/>
    </source>
</evidence>
<evidence type="ECO:0000256" key="10">
    <source>
        <dbReference type="ARBA" id="ARBA00023303"/>
    </source>
</evidence>
<evidence type="ECO:0000256" key="12">
    <source>
        <dbReference type="SAM" id="MobiDB-lite"/>
    </source>
</evidence>